<comment type="caution">
    <text evidence="2">The sequence shown here is derived from an EMBL/GenBank/DDBJ whole genome shotgun (WGS) entry which is preliminary data.</text>
</comment>
<reference evidence="2" key="2">
    <citation type="journal article" date="2023" name="BMC Genomics">
        <title>Pest status, molecular evolution, and epigenetic factors derived from the genome assembly of Frankliniella fusca, a thysanopteran phytovirus vector.</title>
        <authorList>
            <person name="Catto M.A."/>
            <person name="Labadie P.E."/>
            <person name="Jacobson A.L."/>
            <person name="Kennedy G.G."/>
            <person name="Srinivasan R."/>
            <person name="Hunt B.G."/>
        </authorList>
    </citation>
    <scope>NUCLEOTIDE SEQUENCE</scope>
    <source>
        <strain evidence="2">PL_HMW_Pooled</strain>
    </source>
</reference>
<reference evidence="2" key="1">
    <citation type="submission" date="2021-07" db="EMBL/GenBank/DDBJ databases">
        <authorList>
            <person name="Catto M.A."/>
            <person name="Jacobson A."/>
            <person name="Kennedy G."/>
            <person name="Labadie P."/>
            <person name="Hunt B.G."/>
            <person name="Srinivasan R."/>
        </authorList>
    </citation>
    <scope>NUCLEOTIDE SEQUENCE</scope>
    <source>
        <strain evidence="2">PL_HMW_Pooled</strain>
        <tissue evidence="2">Head</tissue>
    </source>
</reference>
<name>A0AAE1GQM9_9NEOP</name>
<dbReference type="AlphaFoldDB" id="A0AAE1GQM9"/>
<dbReference type="Pfam" id="PF21787">
    <property type="entry name" value="TNP-like_RNaseH_N"/>
    <property type="match status" value="1"/>
</dbReference>
<gene>
    <name evidence="2" type="ORF">KUF71_002898</name>
</gene>
<keyword evidence="3" id="KW-1185">Reference proteome</keyword>
<dbReference type="InterPro" id="IPR048365">
    <property type="entry name" value="TNP-like_RNaseH_N"/>
</dbReference>
<feature type="domain" description="Transposable element P transposase-like RNase H" evidence="1">
    <location>
        <begin position="136"/>
        <end position="194"/>
    </location>
</feature>
<proteinExistence type="predicted"/>
<accession>A0AAE1GQM9</accession>
<sequence length="230" mass="26412">MFLTPAQVNKKISIQKAELKRLEKKVSYLEFKVSQVIEKLEEEGVDVEDHVSAALEHILKSQELSENQKVSLEQQIKNATKKDARTRRWHPALIRFALYLKSKTTNSAFEGLRDSGLIVLPCSKTLFDYSHAMSIQEGVNEDILQHVATKVSKLPKSYQKYHSLLCDEIYVSQNLVYNASDNSLIGYEKLDDVEKEMREFDSHIEKLFSGQNVKKEVESAKTMLCYIARP</sequence>
<evidence type="ECO:0000259" key="1">
    <source>
        <dbReference type="Pfam" id="PF21787"/>
    </source>
</evidence>
<protein>
    <submittedName>
        <fullName evidence="2">Protein FsrB</fullName>
    </submittedName>
</protein>
<organism evidence="2 3">
    <name type="scientific">Frankliniella fusca</name>
    <dbReference type="NCBI Taxonomy" id="407009"/>
    <lineage>
        <taxon>Eukaryota</taxon>
        <taxon>Metazoa</taxon>
        <taxon>Ecdysozoa</taxon>
        <taxon>Arthropoda</taxon>
        <taxon>Hexapoda</taxon>
        <taxon>Insecta</taxon>
        <taxon>Pterygota</taxon>
        <taxon>Neoptera</taxon>
        <taxon>Paraneoptera</taxon>
        <taxon>Thysanoptera</taxon>
        <taxon>Terebrantia</taxon>
        <taxon>Thripoidea</taxon>
        <taxon>Thripidae</taxon>
        <taxon>Frankliniella</taxon>
    </lineage>
</organism>
<dbReference type="Proteomes" id="UP001219518">
    <property type="component" value="Unassembled WGS sequence"/>
</dbReference>
<evidence type="ECO:0000313" key="3">
    <source>
        <dbReference type="Proteomes" id="UP001219518"/>
    </source>
</evidence>
<evidence type="ECO:0000313" key="2">
    <source>
        <dbReference type="EMBL" id="KAK3907208.1"/>
    </source>
</evidence>
<dbReference type="EMBL" id="JAHWGI010000003">
    <property type="protein sequence ID" value="KAK3907208.1"/>
    <property type="molecule type" value="Genomic_DNA"/>
</dbReference>